<dbReference type="Pfam" id="PF08282">
    <property type="entry name" value="Hydrolase_3"/>
    <property type="match status" value="1"/>
</dbReference>
<dbReference type="InterPro" id="IPR023214">
    <property type="entry name" value="HAD_sf"/>
</dbReference>
<dbReference type="Gene3D" id="3.30.1240.10">
    <property type="match status" value="1"/>
</dbReference>
<protein>
    <submittedName>
        <fullName evidence="1">HAD family hydrolase</fullName>
        <ecNumber evidence="1">3.-.-.-</ecNumber>
        <ecNumber evidence="1">3.1.3.-</ecNumber>
    </submittedName>
</protein>
<evidence type="ECO:0000313" key="2">
    <source>
        <dbReference type="Proteomes" id="UP001596108"/>
    </source>
</evidence>
<keyword evidence="1" id="KW-0378">Hydrolase</keyword>
<dbReference type="Gene3D" id="3.40.50.1000">
    <property type="entry name" value="HAD superfamily/HAD-like"/>
    <property type="match status" value="1"/>
</dbReference>
<accession>A0ABW0R2H4</accession>
<evidence type="ECO:0000313" key="1">
    <source>
        <dbReference type="EMBL" id="MFC5530659.1"/>
    </source>
</evidence>
<name>A0ABW0R2H4_9BACL</name>
<dbReference type="EC" id="3.-.-.-" evidence="1"/>
<reference evidence="2" key="1">
    <citation type="journal article" date="2019" name="Int. J. Syst. Evol. Microbiol.">
        <title>The Global Catalogue of Microorganisms (GCM) 10K type strain sequencing project: providing services to taxonomists for standard genome sequencing and annotation.</title>
        <authorList>
            <consortium name="The Broad Institute Genomics Platform"/>
            <consortium name="The Broad Institute Genome Sequencing Center for Infectious Disease"/>
            <person name="Wu L."/>
            <person name="Ma J."/>
        </authorList>
    </citation>
    <scope>NUCLEOTIDE SEQUENCE [LARGE SCALE GENOMIC DNA]</scope>
    <source>
        <strain evidence="2">CGMCC 1.18578</strain>
    </source>
</reference>
<sequence>MSTLYVSDMDGTLLNDDQQINPESVRILNRLIDEGVRFTVATARSYESARALLAGLNLQLPGIFINGVFITELQSGRALESHYLSGELGRKIAGRYLEAGLNPVVYTVNSEGKSRVYYRGVFNQSEEYYFTDRLKRESDRFQLVDDYVACLTEKIIAVNAIETPDRLEAVYGELSGLGGCICHYGPDIYAPGYHWLEVSSERATKKQATQRLKEIFRFDKLVCFGDNLNDLSMFEAADECYAVSNAHESVKLAATGVIGSNNDDGVAKFLAERGERDHRGFAIWLPAK</sequence>
<dbReference type="InterPro" id="IPR036412">
    <property type="entry name" value="HAD-like_sf"/>
</dbReference>
<organism evidence="1 2">
    <name type="scientific">Cohnella yongneupensis</name>
    <dbReference type="NCBI Taxonomy" id="425006"/>
    <lineage>
        <taxon>Bacteria</taxon>
        <taxon>Bacillati</taxon>
        <taxon>Bacillota</taxon>
        <taxon>Bacilli</taxon>
        <taxon>Bacillales</taxon>
        <taxon>Paenibacillaceae</taxon>
        <taxon>Cohnella</taxon>
    </lineage>
</organism>
<comment type="caution">
    <text evidence="1">The sequence shown here is derived from an EMBL/GenBank/DDBJ whole genome shotgun (WGS) entry which is preliminary data.</text>
</comment>
<dbReference type="PANTHER" id="PTHR10000">
    <property type="entry name" value="PHOSPHOSERINE PHOSPHATASE"/>
    <property type="match status" value="1"/>
</dbReference>
<dbReference type="EC" id="3.1.3.-" evidence="1"/>
<dbReference type="Proteomes" id="UP001596108">
    <property type="component" value="Unassembled WGS sequence"/>
</dbReference>
<dbReference type="EMBL" id="JBHSNC010000045">
    <property type="protein sequence ID" value="MFC5530659.1"/>
    <property type="molecule type" value="Genomic_DNA"/>
</dbReference>
<dbReference type="RefSeq" id="WP_378112604.1">
    <property type="nucleotide sequence ID" value="NZ_JBHSNC010000045.1"/>
</dbReference>
<gene>
    <name evidence="1" type="ORF">ACFPQ4_14575</name>
</gene>
<dbReference type="PANTHER" id="PTHR10000:SF8">
    <property type="entry name" value="HAD SUPERFAMILY HYDROLASE-LIKE, TYPE 3"/>
    <property type="match status" value="1"/>
</dbReference>
<dbReference type="GO" id="GO:0016787">
    <property type="term" value="F:hydrolase activity"/>
    <property type="evidence" value="ECO:0007669"/>
    <property type="project" value="UniProtKB-KW"/>
</dbReference>
<dbReference type="SUPFAM" id="SSF56784">
    <property type="entry name" value="HAD-like"/>
    <property type="match status" value="1"/>
</dbReference>
<keyword evidence="2" id="KW-1185">Reference proteome</keyword>
<proteinExistence type="predicted"/>